<dbReference type="EMBL" id="KN818236">
    <property type="protein sequence ID" value="KIL66353.1"/>
    <property type="molecule type" value="Genomic_DNA"/>
</dbReference>
<evidence type="ECO:0000313" key="2">
    <source>
        <dbReference type="Proteomes" id="UP000054549"/>
    </source>
</evidence>
<organism evidence="1 2">
    <name type="scientific">Amanita muscaria (strain Koide BX008)</name>
    <dbReference type="NCBI Taxonomy" id="946122"/>
    <lineage>
        <taxon>Eukaryota</taxon>
        <taxon>Fungi</taxon>
        <taxon>Dikarya</taxon>
        <taxon>Basidiomycota</taxon>
        <taxon>Agaricomycotina</taxon>
        <taxon>Agaricomycetes</taxon>
        <taxon>Agaricomycetidae</taxon>
        <taxon>Agaricales</taxon>
        <taxon>Pluteineae</taxon>
        <taxon>Amanitaceae</taxon>
        <taxon>Amanita</taxon>
    </lineage>
</organism>
<dbReference type="AlphaFoldDB" id="A0A0C2XBW9"/>
<proteinExistence type="predicted"/>
<reference evidence="1 2" key="1">
    <citation type="submission" date="2014-04" db="EMBL/GenBank/DDBJ databases">
        <title>Evolutionary Origins and Diversification of the Mycorrhizal Mutualists.</title>
        <authorList>
            <consortium name="DOE Joint Genome Institute"/>
            <consortium name="Mycorrhizal Genomics Consortium"/>
            <person name="Kohler A."/>
            <person name="Kuo A."/>
            <person name="Nagy L.G."/>
            <person name="Floudas D."/>
            <person name="Copeland A."/>
            <person name="Barry K.W."/>
            <person name="Cichocki N."/>
            <person name="Veneault-Fourrey C."/>
            <person name="LaButti K."/>
            <person name="Lindquist E.A."/>
            <person name="Lipzen A."/>
            <person name="Lundell T."/>
            <person name="Morin E."/>
            <person name="Murat C."/>
            <person name="Riley R."/>
            <person name="Ohm R."/>
            <person name="Sun H."/>
            <person name="Tunlid A."/>
            <person name="Henrissat B."/>
            <person name="Grigoriev I.V."/>
            <person name="Hibbett D.S."/>
            <person name="Martin F."/>
        </authorList>
    </citation>
    <scope>NUCLEOTIDE SEQUENCE [LARGE SCALE GENOMIC DNA]</scope>
    <source>
        <strain evidence="1 2">Koide BX008</strain>
    </source>
</reference>
<keyword evidence="2" id="KW-1185">Reference proteome</keyword>
<protein>
    <submittedName>
        <fullName evidence="1">Uncharacterized protein</fullName>
    </submittedName>
</protein>
<sequence>MAGQEPRDVCRQKGYDPDTSYGTMGASSTLRNKYSKHVMMLMRLFCCWRLYSYLLLPH</sequence>
<evidence type="ECO:0000313" key="1">
    <source>
        <dbReference type="EMBL" id="KIL66353.1"/>
    </source>
</evidence>
<accession>A0A0C2XBW9</accession>
<gene>
    <name evidence="1" type="ORF">M378DRAFT_160767</name>
</gene>
<dbReference type="HOGENOM" id="CLU_2978648_0_0_1"/>
<dbReference type="Proteomes" id="UP000054549">
    <property type="component" value="Unassembled WGS sequence"/>
</dbReference>
<name>A0A0C2XBW9_AMAMK</name>
<dbReference type="InParanoid" id="A0A0C2XBW9"/>